<evidence type="ECO:0000313" key="3">
    <source>
        <dbReference type="Proteomes" id="UP000324897"/>
    </source>
</evidence>
<feature type="region of interest" description="Disordered" evidence="1">
    <location>
        <begin position="187"/>
        <end position="221"/>
    </location>
</feature>
<feature type="compositionally biased region" description="Basic and acidic residues" evidence="1">
    <location>
        <begin position="304"/>
        <end position="349"/>
    </location>
</feature>
<reference evidence="2 3" key="1">
    <citation type="journal article" date="2019" name="Sci. Rep.">
        <title>A high-quality genome of Eragrostis curvula grass provides insights into Poaceae evolution and supports new strategies to enhance forage quality.</title>
        <authorList>
            <person name="Carballo J."/>
            <person name="Santos B.A.C.M."/>
            <person name="Zappacosta D."/>
            <person name="Garbus I."/>
            <person name="Selva J.P."/>
            <person name="Gallo C.A."/>
            <person name="Diaz A."/>
            <person name="Albertini E."/>
            <person name="Caccamo M."/>
            <person name="Echenique V."/>
        </authorList>
    </citation>
    <scope>NUCLEOTIDE SEQUENCE [LARGE SCALE GENOMIC DNA]</scope>
    <source>
        <strain evidence="3">cv. Victoria</strain>
        <tissue evidence="2">Leaf</tissue>
    </source>
</reference>
<organism evidence="2 3">
    <name type="scientific">Eragrostis curvula</name>
    <name type="common">weeping love grass</name>
    <dbReference type="NCBI Taxonomy" id="38414"/>
    <lineage>
        <taxon>Eukaryota</taxon>
        <taxon>Viridiplantae</taxon>
        <taxon>Streptophyta</taxon>
        <taxon>Embryophyta</taxon>
        <taxon>Tracheophyta</taxon>
        <taxon>Spermatophyta</taxon>
        <taxon>Magnoliopsida</taxon>
        <taxon>Liliopsida</taxon>
        <taxon>Poales</taxon>
        <taxon>Poaceae</taxon>
        <taxon>PACMAD clade</taxon>
        <taxon>Chloridoideae</taxon>
        <taxon>Eragrostideae</taxon>
        <taxon>Eragrostidinae</taxon>
        <taxon>Eragrostis</taxon>
    </lineage>
</organism>
<gene>
    <name evidence="2" type="ORF">EJB05_29616</name>
</gene>
<protein>
    <submittedName>
        <fullName evidence="2">Uncharacterized protein</fullName>
    </submittedName>
</protein>
<comment type="caution">
    <text evidence="2">The sequence shown here is derived from an EMBL/GenBank/DDBJ whole genome shotgun (WGS) entry which is preliminary data.</text>
</comment>
<dbReference type="AlphaFoldDB" id="A0A5J9UUW3"/>
<sequence length="349" mass="38111">RPPASPAPDSLPLLPSLTRFPPRPTSSPAALSRRRGPAPAAPASSPAPAPIEFGGRSFRLVCFASLDLRLRFSASRVRSEPRGDAAPPADPRSLPPVPAAPAAEFRRRSIRVLVGLQFHITSASEKKLVKTEKKCSKLIDRNACISLSIWSPHGAGECVEDGRAGHRANGAMDSGAVLVVVVGEEGQLQENDEEAERPGSPHQGQVDEAAAQGAALRVQQQRRLERRERAVLDQGLGFVAHDGEVLRRQQAQHTGLPAEEEVDGDEDDAAAGHQRPDVDFCERHHPRHDDCSQAQHHHCSASGMHEDVVNKKLDRWKVNEEERDGQGRERAHRPESEEKEDRMELAARG</sequence>
<name>A0A5J9UUW3_9POAL</name>
<feature type="non-terminal residue" evidence="2">
    <location>
        <position position="349"/>
    </location>
</feature>
<evidence type="ECO:0000313" key="2">
    <source>
        <dbReference type="EMBL" id="TVU27038.1"/>
    </source>
</evidence>
<dbReference type="Proteomes" id="UP000324897">
    <property type="component" value="Chromosome 2"/>
</dbReference>
<proteinExistence type="predicted"/>
<feature type="compositionally biased region" description="Low complexity" evidence="1">
    <location>
        <begin position="7"/>
        <end position="17"/>
    </location>
</feature>
<feature type="region of interest" description="Disordered" evidence="1">
    <location>
        <begin position="76"/>
        <end position="96"/>
    </location>
</feature>
<evidence type="ECO:0000256" key="1">
    <source>
        <dbReference type="SAM" id="MobiDB-lite"/>
    </source>
</evidence>
<feature type="compositionally biased region" description="Low complexity" evidence="1">
    <location>
        <begin position="208"/>
        <end position="221"/>
    </location>
</feature>
<accession>A0A5J9UUW3</accession>
<keyword evidence="3" id="KW-1185">Reference proteome</keyword>
<dbReference type="EMBL" id="RWGY01000013">
    <property type="protein sequence ID" value="TVU27038.1"/>
    <property type="molecule type" value="Genomic_DNA"/>
</dbReference>
<feature type="compositionally biased region" description="Basic and acidic residues" evidence="1">
    <location>
        <begin position="274"/>
        <end position="291"/>
    </location>
</feature>
<feature type="non-terminal residue" evidence="2">
    <location>
        <position position="1"/>
    </location>
</feature>
<dbReference type="Gramene" id="TVU27038">
    <property type="protein sequence ID" value="TVU27038"/>
    <property type="gene ID" value="EJB05_29616"/>
</dbReference>
<feature type="region of interest" description="Disordered" evidence="1">
    <location>
        <begin position="1"/>
        <end position="49"/>
    </location>
</feature>
<feature type="compositionally biased region" description="Acidic residues" evidence="1">
    <location>
        <begin position="258"/>
        <end position="269"/>
    </location>
</feature>
<feature type="compositionally biased region" description="Low complexity" evidence="1">
    <location>
        <begin position="26"/>
        <end position="46"/>
    </location>
</feature>
<feature type="region of interest" description="Disordered" evidence="1">
    <location>
        <begin position="248"/>
        <end position="349"/>
    </location>
</feature>